<sequence>MTISEIECCAAMFPNSESLKLNAVGEEEAAVRDDNIVVLAGTWVRLEDGVFEFKLDMSRMCRSIYCRKTDGIDALRSKVSAEYAIDCRVVSVDLTYLIDDVLAEKYGNGSQPTEIVSTRDYRSFLFLHKADKSLNLFVMFRETVGDELVIMKPKPRLRAGLSLGALSSGVEDDVDQTARNGVDGDLGRNSIIEESDDEEFLRAVDALEASVLEAKSTSGVEASALEAKSASGQSEEPEVGIDFDDVPDYEEEYEYDEEGCVGSEDDVPDTEEGDYYYDDGEYDYDWWTEYVRNDGKGDAPVKYKGVVGSDDDDDFVEDLSDVRSFRNGRSYFDGCADPLPRCRENWTCVDDEDFCEHPPMRKKSVETRRADGGGDFVMETPPKPREYPGNVFRKRDDSYYGDDFIDPPSAPESGVELGPRNLMKGIRLTEIYGYEDVEPMFNDMDNQSSLTIHDLDLSYEDTDIFIDRLFRHKQHFKTTLAIYALKNIFRFRYHKHAHNYTVARCISNKCGWRIMAKQVGDSQTYEVRKAQLNHVCDVDSRGSYTKHASSKVIAALVRLKYKSCVGPRAKDLPASVLKEHGIFASYWKCWKARELAIADAHGTEEASYRLLPKYMYLLKYANPDSLCHLHTEVDKKGDRRFKYAFVALKTCIDGWKHLRIVVVVDGTHMFGKYRGAILTASGQDANFQIFPIAFAVVDSENDESWLWFFEKLLDIISDGADLAMISDRAPSIATAKEVHYPLAHHGNCLLHIQRNVNQKFTKRKQRYIVGVAGEAYTKAKFKRVYDLLKETDMKCWKYMELIDVRLWTRAYFEGDRYNLMSSNIAESLKKDVVWDFPWNILQAPIQRRGNTRSKP</sequence>
<dbReference type="AlphaFoldDB" id="A0A6D2HW34"/>
<evidence type="ECO:0000259" key="3">
    <source>
        <dbReference type="Pfam" id="PF10551"/>
    </source>
</evidence>
<dbReference type="InterPro" id="IPR018289">
    <property type="entry name" value="MULE_transposase_dom"/>
</dbReference>
<feature type="domain" description="Transposase MuDR plant" evidence="2">
    <location>
        <begin position="470"/>
        <end position="526"/>
    </location>
</feature>
<reference evidence="4" key="1">
    <citation type="submission" date="2020-01" db="EMBL/GenBank/DDBJ databases">
        <authorList>
            <person name="Mishra B."/>
        </authorList>
    </citation>
    <scope>NUCLEOTIDE SEQUENCE [LARGE SCALE GENOMIC DNA]</scope>
</reference>
<evidence type="ECO:0000313" key="5">
    <source>
        <dbReference type="Proteomes" id="UP000467841"/>
    </source>
</evidence>
<evidence type="ECO:0008006" key="6">
    <source>
        <dbReference type="Google" id="ProtNLM"/>
    </source>
</evidence>
<keyword evidence="5" id="KW-1185">Reference proteome</keyword>
<feature type="domain" description="MULE transposase" evidence="3">
    <location>
        <begin position="661"/>
        <end position="755"/>
    </location>
</feature>
<dbReference type="Pfam" id="PF03108">
    <property type="entry name" value="DBD_Tnp_Mut"/>
    <property type="match status" value="1"/>
</dbReference>
<evidence type="ECO:0000256" key="1">
    <source>
        <dbReference type="SAM" id="MobiDB-lite"/>
    </source>
</evidence>
<dbReference type="InterPro" id="IPR004332">
    <property type="entry name" value="Transposase_MuDR"/>
</dbReference>
<feature type="region of interest" description="Disordered" evidence="1">
    <location>
        <begin position="365"/>
        <end position="392"/>
    </location>
</feature>
<name>A0A6D2HW34_9BRAS</name>
<accession>A0A6D2HW34</accession>
<protein>
    <recommendedName>
        <fullName evidence="6">MULE transposase domain-containing protein</fullName>
    </recommendedName>
</protein>
<dbReference type="PANTHER" id="PTHR31973:SF187">
    <property type="entry name" value="MUTATOR TRANSPOSASE MUDRA PROTEIN"/>
    <property type="match status" value="1"/>
</dbReference>
<evidence type="ECO:0000313" key="4">
    <source>
        <dbReference type="EMBL" id="CAA7019987.1"/>
    </source>
</evidence>
<evidence type="ECO:0000259" key="2">
    <source>
        <dbReference type="Pfam" id="PF03108"/>
    </source>
</evidence>
<dbReference type="PANTHER" id="PTHR31973">
    <property type="entry name" value="POLYPROTEIN, PUTATIVE-RELATED"/>
    <property type="match status" value="1"/>
</dbReference>
<dbReference type="OrthoDB" id="1895122at2759"/>
<dbReference type="Proteomes" id="UP000467841">
    <property type="component" value="Unassembled WGS sequence"/>
</dbReference>
<dbReference type="Pfam" id="PF10551">
    <property type="entry name" value="MULE"/>
    <property type="match status" value="1"/>
</dbReference>
<dbReference type="EMBL" id="CACVBM020000510">
    <property type="protein sequence ID" value="CAA7019987.1"/>
    <property type="molecule type" value="Genomic_DNA"/>
</dbReference>
<comment type="caution">
    <text evidence="4">The sequence shown here is derived from an EMBL/GenBank/DDBJ whole genome shotgun (WGS) entry which is preliminary data.</text>
</comment>
<gene>
    <name evidence="4" type="ORF">MERR_LOCUS7222</name>
</gene>
<organism evidence="4 5">
    <name type="scientific">Microthlaspi erraticum</name>
    <dbReference type="NCBI Taxonomy" id="1685480"/>
    <lineage>
        <taxon>Eukaryota</taxon>
        <taxon>Viridiplantae</taxon>
        <taxon>Streptophyta</taxon>
        <taxon>Embryophyta</taxon>
        <taxon>Tracheophyta</taxon>
        <taxon>Spermatophyta</taxon>
        <taxon>Magnoliopsida</taxon>
        <taxon>eudicotyledons</taxon>
        <taxon>Gunneridae</taxon>
        <taxon>Pentapetalae</taxon>
        <taxon>rosids</taxon>
        <taxon>malvids</taxon>
        <taxon>Brassicales</taxon>
        <taxon>Brassicaceae</taxon>
        <taxon>Coluteocarpeae</taxon>
        <taxon>Microthlaspi</taxon>
    </lineage>
</organism>
<proteinExistence type="predicted"/>